<reference evidence="9" key="1">
    <citation type="submission" date="2019-11" db="EMBL/GenBank/DDBJ databases">
        <title>Bipolaris sorokiniana Genome sequencing.</title>
        <authorList>
            <person name="Wang H."/>
        </authorList>
    </citation>
    <scope>NUCLEOTIDE SEQUENCE</scope>
</reference>
<proteinExistence type="inferred from homology"/>
<dbReference type="Proteomes" id="UP000624244">
    <property type="component" value="Unassembled WGS sequence"/>
</dbReference>
<protein>
    <recommendedName>
        <fullName evidence="8">Rhodopsin domain-containing protein</fullName>
    </recommendedName>
</protein>
<sequence>MAVGVASEAVIPIEAMLLGLSTFVASGRLVPRFVQRQHLTLSDCFLVASILDAIGLFVTDVLTYEWGGMAEDEVEMSDARAIALKKVQFAGNAFYDIGIYLPKLAILALYFRLIPPTMPWLRKALYAVAVFTGSAMITTFFLDTFWCGSEVSVNWSLEEDACNTFTSKAVFRIDWGMNIVSDMLSMLSKYSLYSQPESDQAAVFGLPFPLLHSLQLQRRQIWGLIVTFCLGAVTIAMSVIRFVTIEVIYAWTNVFVLSMAELAIAIIVVSLPSMRSFLRRGSFFSFHKKSRTSDSRTTYGQRTPANGSQGFMRPSRRGKHTVRIHSDEESGSEVELNSFGRKDVIYETRRVSVQFSRSQDENNEPVGRLP</sequence>
<feature type="transmembrane region" description="Helical" evidence="7">
    <location>
        <begin position="125"/>
        <end position="146"/>
    </location>
</feature>
<dbReference type="PANTHER" id="PTHR33048">
    <property type="entry name" value="PTH11-LIKE INTEGRAL MEMBRANE PROTEIN (AFU_ORTHOLOGUE AFUA_5G11245)"/>
    <property type="match status" value="1"/>
</dbReference>
<dbReference type="Pfam" id="PF20684">
    <property type="entry name" value="Fung_rhodopsin"/>
    <property type="match status" value="2"/>
</dbReference>
<comment type="similarity">
    <text evidence="5">Belongs to the SAT4 family.</text>
</comment>
<feature type="compositionally biased region" description="Basic residues" evidence="6">
    <location>
        <begin position="314"/>
        <end position="323"/>
    </location>
</feature>
<feature type="domain" description="Rhodopsin" evidence="8">
    <location>
        <begin position="28"/>
        <end position="185"/>
    </location>
</feature>
<keyword evidence="4 7" id="KW-0472">Membrane</keyword>
<dbReference type="EMBL" id="WNKQ01000007">
    <property type="protein sequence ID" value="KAF5850525.1"/>
    <property type="molecule type" value="Genomic_DNA"/>
</dbReference>
<feature type="compositionally biased region" description="Polar residues" evidence="6">
    <location>
        <begin position="295"/>
        <end position="309"/>
    </location>
</feature>
<evidence type="ECO:0000256" key="6">
    <source>
        <dbReference type="SAM" id="MobiDB-lite"/>
    </source>
</evidence>
<evidence type="ECO:0000256" key="7">
    <source>
        <dbReference type="SAM" id="Phobius"/>
    </source>
</evidence>
<gene>
    <name evidence="9" type="ORF">GGP41_002731</name>
</gene>
<dbReference type="InterPro" id="IPR052337">
    <property type="entry name" value="SAT4-like"/>
</dbReference>
<comment type="caution">
    <text evidence="9">The sequence shown here is derived from an EMBL/GenBank/DDBJ whole genome shotgun (WGS) entry which is preliminary data.</text>
</comment>
<feature type="transmembrane region" description="Helical" evidence="7">
    <location>
        <begin position="93"/>
        <end position="113"/>
    </location>
</feature>
<dbReference type="InterPro" id="IPR049326">
    <property type="entry name" value="Rhodopsin_dom_fungi"/>
</dbReference>
<evidence type="ECO:0000256" key="3">
    <source>
        <dbReference type="ARBA" id="ARBA00022989"/>
    </source>
</evidence>
<evidence type="ECO:0000256" key="2">
    <source>
        <dbReference type="ARBA" id="ARBA00022692"/>
    </source>
</evidence>
<evidence type="ECO:0000313" key="9">
    <source>
        <dbReference type="EMBL" id="KAF5850525.1"/>
    </source>
</evidence>
<dbReference type="AlphaFoldDB" id="A0A8H5ZJZ9"/>
<feature type="region of interest" description="Disordered" evidence="6">
    <location>
        <begin position="293"/>
        <end position="335"/>
    </location>
</feature>
<evidence type="ECO:0000259" key="8">
    <source>
        <dbReference type="Pfam" id="PF20684"/>
    </source>
</evidence>
<evidence type="ECO:0000313" key="10">
    <source>
        <dbReference type="Proteomes" id="UP000624244"/>
    </source>
</evidence>
<evidence type="ECO:0000256" key="4">
    <source>
        <dbReference type="ARBA" id="ARBA00023136"/>
    </source>
</evidence>
<feature type="transmembrane region" description="Helical" evidence="7">
    <location>
        <begin position="248"/>
        <end position="271"/>
    </location>
</feature>
<comment type="subcellular location">
    <subcellularLocation>
        <location evidence="1">Membrane</location>
        <topology evidence="1">Multi-pass membrane protein</topology>
    </subcellularLocation>
</comment>
<name>A0A8H5ZJZ9_COCSA</name>
<keyword evidence="3 7" id="KW-1133">Transmembrane helix</keyword>
<feature type="transmembrane region" description="Helical" evidence="7">
    <location>
        <begin position="221"/>
        <end position="242"/>
    </location>
</feature>
<organism evidence="9 10">
    <name type="scientific">Cochliobolus sativus</name>
    <name type="common">Common root rot and spot blotch fungus</name>
    <name type="synonym">Bipolaris sorokiniana</name>
    <dbReference type="NCBI Taxonomy" id="45130"/>
    <lineage>
        <taxon>Eukaryota</taxon>
        <taxon>Fungi</taxon>
        <taxon>Dikarya</taxon>
        <taxon>Ascomycota</taxon>
        <taxon>Pezizomycotina</taxon>
        <taxon>Dothideomycetes</taxon>
        <taxon>Pleosporomycetidae</taxon>
        <taxon>Pleosporales</taxon>
        <taxon>Pleosporineae</taxon>
        <taxon>Pleosporaceae</taxon>
        <taxon>Bipolaris</taxon>
    </lineage>
</organism>
<accession>A0A8H5ZJZ9</accession>
<feature type="domain" description="Rhodopsin" evidence="8">
    <location>
        <begin position="202"/>
        <end position="280"/>
    </location>
</feature>
<evidence type="ECO:0000256" key="5">
    <source>
        <dbReference type="ARBA" id="ARBA00038359"/>
    </source>
</evidence>
<dbReference type="PANTHER" id="PTHR33048:SF92">
    <property type="entry name" value="INTEGRAL MEMBRANE PROTEIN"/>
    <property type="match status" value="1"/>
</dbReference>
<keyword evidence="2 7" id="KW-0812">Transmembrane</keyword>
<evidence type="ECO:0000256" key="1">
    <source>
        <dbReference type="ARBA" id="ARBA00004141"/>
    </source>
</evidence>
<dbReference type="GO" id="GO:0016020">
    <property type="term" value="C:membrane"/>
    <property type="evidence" value="ECO:0007669"/>
    <property type="project" value="UniProtKB-SubCell"/>
</dbReference>